<gene>
    <name evidence="10" type="ORF">A3C19_02435</name>
</gene>
<dbReference type="NCBIfam" id="TIGR00080">
    <property type="entry name" value="pimt"/>
    <property type="match status" value="1"/>
</dbReference>
<dbReference type="GO" id="GO:0005737">
    <property type="term" value="C:cytoplasm"/>
    <property type="evidence" value="ECO:0007669"/>
    <property type="project" value="UniProtKB-SubCell"/>
</dbReference>
<organism evidence="10 11">
    <name type="scientific">Candidatus Kaiserbacteria bacterium RIFCSPHIGHO2_02_FULL_54_22</name>
    <dbReference type="NCBI Taxonomy" id="1798495"/>
    <lineage>
        <taxon>Bacteria</taxon>
        <taxon>Candidatus Kaiseribacteriota</taxon>
    </lineage>
</organism>
<dbReference type="STRING" id="1798495.A3C19_02435"/>
<keyword evidence="8" id="KW-0949">S-adenosyl-L-methionine</keyword>
<dbReference type="CDD" id="cd02440">
    <property type="entry name" value="AdoMet_MTases"/>
    <property type="match status" value="1"/>
</dbReference>
<evidence type="ECO:0000256" key="2">
    <source>
        <dbReference type="ARBA" id="ARBA00005369"/>
    </source>
</evidence>
<accession>A0A1F6DND0</accession>
<dbReference type="EC" id="2.1.1.77" evidence="3 9"/>
<dbReference type="SUPFAM" id="SSF53335">
    <property type="entry name" value="S-adenosyl-L-methionine-dependent methyltransferases"/>
    <property type="match status" value="1"/>
</dbReference>
<dbReference type="AlphaFoldDB" id="A0A1F6DND0"/>
<name>A0A1F6DND0_9BACT</name>
<evidence type="ECO:0000256" key="7">
    <source>
        <dbReference type="ARBA" id="ARBA00022679"/>
    </source>
</evidence>
<dbReference type="GO" id="GO:0004719">
    <property type="term" value="F:protein-L-isoaspartate (D-aspartate) O-methyltransferase activity"/>
    <property type="evidence" value="ECO:0007669"/>
    <property type="project" value="UniProtKB-UniRule"/>
</dbReference>
<comment type="subcellular location">
    <subcellularLocation>
        <location evidence="1">Cytoplasm</location>
    </subcellularLocation>
</comment>
<dbReference type="InterPro" id="IPR029063">
    <property type="entry name" value="SAM-dependent_MTases_sf"/>
</dbReference>
<dbReference type="Pfam" id="PF01135">
    <property type="entry name" value="PCMT"/>
    <property type="match status" value="1"/>
</dbReference>
<evidence type="ECO:0000256" key="9">
    <source>
        <dbReference type="NCBIfam" id="TIGR00080"/>
    </source>
</evidence>
<keyword evidence="5" id="KW-0963">Cytoplasm</keyword>
<protein>
    <recommendedName>
        <fullName evidence="4 9">Protein-L-isoaspartate O-methyltransferase</fullName>
        <ecNumber evidence="3 9">2.1.1.77</ecNumber>
    </recommendedName>
</protein>
<keyword evidence="6 10" id="KW-0489">Methyltransferase</keyword>
<dbReference type="InterPro" id="IPR000682">
    <property type="entry name" value="PCMT"/>
</dbReference>
<sequence length="209" mass="22349">MTNETLIASLKDSGAIRSATVEVAFRAIDRARFVTEELQPLAYADTVLPIGEEQTISQPTVVAFCLEWLQARTGDRVLDVGSGSGWTTALLAYLVGPTGLVIGIERVPALVAFGSKNLSAYAFTHAHIEQAGNELGKSGAAPFDRILVSASTDEVPETLAQQLADNGRMVISVRNAICVVDRTGDQFKVARHEGFVFVPLITEAYAGKN</sequence>
<dbReference type="PANTHER" id="PTHR11579">
    <property type="entry name" value="PROTEIN-L-ISOASPARTATE O-METHYLTRANSFERASE"/>
    <property type="match status" value="1"/>
</dbReference>
<comment type="similarity">
    <text evidence="2">Belongs to the methyltransferase superfamily. L-isoaspartyl/D-aspartyl protein methyltransferase family.</text>
</comment>
<dbReference type="GO" id="GO:0030091">
    <property type="term" value="P:protein repair"/>
    <property type="evidence" value="ECO:0007669"/>
    <property type="project" value="UniProtKB-UniRule"/>
</dbReference>
<dbReference type="PANTHER" id="PTHR11579:SF0">
    <property type="entry name" value="PROTEIN-L-ISOASPARTATE(D-ASPARTATE) O-METHYLTRANSFERASE"/>
    <property type="match status" value="1"/>
</dbReference>
<keyword evidence="7 10" id="KW-0808">Transferase</keyword>
<dbReference type="Gene3D" id="3.40.50.150">
    <property type="entry name" value="Vaccinia Virus protein VP39"/>
    <property type="match status" value="1"/>
</dbReference>
<proteinExistence type="inferred from homology"/>
<evidence type="ECO:0000256" key="4">
    <source>
        <dbReference type="ARBA" id="ARBA00013346"/>
    </source>
</evidence>
<evidence type="ECO:0000256" key="5">
    <source>
        <dbReference type="ARBA" id="ARBA00022490"/>
    </source>
</evidence>
<reference evidence="10 11" key="1">
    <citation type="journal article" date="2016" name="Nat. Commun.">
        <title>Thousands of microbial genomes shed light on interconnected biogeochemical processes in an aquifer system.</title>
        <authorList>
            <person name="Anantharaman K."/>
            <person name="Brown C.T."/>
            <person name="Hug L.A."/>
            <person name="Sharon I."/>
            <person name="Castelle C.J."/>
            <person name="Probst A.J."/>
            <person name="Thomas B.C."/>
            <person name="Singh A."/>
            <person name="Wilkins M.J."/>
            <person name="Karaoz U."/>
            <person name="Brodie E.L."/>
            <person name="Williams K.H."/>
            <person name="Hubbard S.S."/>
            <person name="Banfield J.F."/>
        </authorList>
    </citation>
    <scope>NUCLEOTIDE SEQUENCE [LARGE SCALE GENOMIC DNA]</scope>
</reference>
<evidence type="ECO:0000313" key="10">
    <source>
        <dbReference type="EMBL" id="OGG62949.1"/>
    </source>
</evidence>
<evidence type="ECO:0000256" key="8">
    <source>
        <dbReference type="ARBA" id="ARBA00022691"/>
    </source>
</evidence>
<evidence type="ECO:0000256" key="3">
    <source>
        <dbReference type="ARBA" id="ARBA00011890"/>
    </source>
</evidence>
<dbReference type="Proteomes" id="UP000178532">
    <property type="component" value="Unassembled WGS sequence"/>
</dbReference>
<evidence type="ECO:0000256" key="1">
    <source>
        <dbReference type="ARBA" id="ARBA00004496"/>
    </source>
</evidence>
<comment type="caution">
    <text evidence="10">The sequence shown here is derived from an EMBL/GenBank/DDBJ whole genome shotgun (WGS) entry which is preliminary data.</text>
</comment>
<dbReference type="EMBL" id="MFLI01000001">
    <property type="protein sequence ID" value="OGG62949.1"/>
    <property type="molecule type" value="Genomic_DNA"/>
</dbReference>
<evidence type="ECO:0000256" key="6">
    <source>
        <dbReference type="ARBA" id="ARBA00022603"/>
    </source>
</evidence>
<evidence type="ECO:0000313" key="11">
    <source>
        <dbReference type="Proteomes" id="UP000178532"/>
    </source>
</evidence>
<dbReference type="GO" id="GO:0032259">
    <property type="term" value="P:methylation"/>
    <property type="evidence" value="ECO:0007669"/>
    <property type="project" value="UniProtKB-KW"/>
</dbReference>